<dbReference type="PANTHER" id="PTHR43811">
    <property type="entry name" value="FKBP-TYPE PEPTIDYL-PROLYL CIS-TRANS ISOMERASE FKPA"/>
    <property type="match status" value="1"/>
</dbReference>
<proteinExistence type="inferred from homology"/>
<keyword evidence="4 5" id="KW-0413">Isomerase</keyword>
<dbReference type="PROSITE" id="PS50059">
    <property type="entry name" value="FKBP_PPIASE"/>
    <property type="match status" value="1"/>
</dbReference>
<dbReference type="PROSITE" id="PS51257">
    <property type="entry name" value="PROKAR_LIPOPROTEIN"/>
    <property type="match status" value="1"/>
</dbReference>
<organism evidence="9 10">
    <name type="scientific">Chitinophaga horti</name>
    <dbReference type="NCBI Taxonomy" id="2920382"/>
    <lineage>
        <taxon>Bacteria</taxon>
        <taxon>Pseudomonadati</taxon>
        <taxon>Bacteroidota</taxon>
        <taxon>Chitinophagia</taxon>
        <taxon>Chitinophagales</taxon>
        <taxon>Chitinophagaceae</taxon>
        <taxon>Chitinophaga</taxon>
    </lineage>
</organism>
<gene>
    <name evidence="9" type="ORF">MKQ68_08585</name>
</gene>
<keyword evidence="7" id="KW-0732">Signal</keyword>
<dbReference type="GO" id="GO:0003755">
    <property type="term" value="F:peptidyl-prolyl cis-trans isomerase activity"/>
    <property type="evidence" value="ECO:0007669"/>
    <property type="project" value="UniProtKB-EC"/>
</dbReference>
<accession>A0ABY6J998</accession>
<evidence type="ECO:0000313" key="10">
    <source>
        <dbReference type="Proteomes" id="UP001162741"/>
    </source>
</evidence>
<keyword evidence="3 5" id="KW-0697">Rotamase</keyword>
<keyword evidence="10" id="KW-1185">Reference proteome</keyword>
<evidence type="ECO:0000256" key="4">
    <source>
        <dbReference type="ARBA" id="ARBA00023235"/>
    </source>
</evidence>
<name>A0ABY6J998_9BACT</name>
<feature type="chain" id="PRO_5045189699" description="Peptidyl-prolyl cis-trans isomerase" evidence="7">
    <location>
        <begin position="24"/>
        <end position="294"/>
    </location>
</feature>
<dbReference type="Gene3D" id="3.10.50.40">
    <property type="match status" value="2"/>
</dbReference>
<feature type="domain" description="PPIase FKBP-type" evidence="8">
    <location>
        <begin position="180"/>
        <end position="275"/>
    </location>
</feature>
<comment type="catalytic activity">
    <reaction evidence="1 5 6">
        <text>[protein]-peptidylproline (omega=180) = [protein]-peptidylproline (omega=0)</text>
        <dbReference type="Rhea" id="RHEA:16237"/>
        <dbReference type="Rhea" id="RHEA-COMP:10747"/>
        <dbReference type="Rhea" id="RHEA-COMP:10748"/>
        <dbReference type="ChEBI" id="CHEBI:83833"/>
        <dbReference type="ChEBI" id="CHEBI:83834"/>
        <dbReference type="EC" id="5.2.1.8"/>
    </reaction>
</comment>
<evidence type="ECO:0000313" key="9">
    <source>
        <dbReference type="EMBL" id="UYQ95152.1"/>
    </source>
</evidence>
<evidence type="ECO:0000256" key="7">
    <source>
        <dbReference type="SAM" id="SignalP"/>
    </source>
</evidence>
<dbReference type="Pfam" id="PF00254">
    <property type="entry name" value="FKBP_C"/>
    <property type="match status" value="1"/>
</dbReference>
<evidence type="ECO:0000256" key="3">
    <source>
        <dbReference type="ARBA" id="ARBA00023110"/>
    </source>
</evidence>
<reference evidence="9" key="1">
    <citation type="submission" date="2022-10" db="EMBL/GenBank/DDBJ databases">
        <title>Chitinophaga sp. nov., isolated from soil.</title>
        <authorList>
            <person name="Jeon C.O."/>
        </authorList>
    </citation>
    <scope>NUCLEOTIDE SEQUENCE</scope>
    <source>
        <strain evidence="9">R8</strain>
    </source>
</reference>
<evidence type="ECO:0000256" key="6">
    <source>
        <dbReference type="RuleBase" id="RU003915"/>
    </source>
</evidence>
<comment type="similarity">
    <text evidence="2 6">Belongs to the FKBP-type PPIase family.</text>
</comment>
<dbReference type="PANTHER" id="PTHR43811:SF19">
    <property type="entry name" value="39 KDA FK506-BINDING NUCLEAR PROTEIN"/>
    <property type="match status" value="1"/>
</dbReference>
<dbReference type="InterPro" id="IPR001179">
    <property type="entry name" value="PPIase_FKBP_dom"/>
</dbReference>
<evidence type="ECO:0000256" key="1">
    <source>
        <dbReference type="ARBA" id="ARBA00000971"/>
    </source>
</evidence>
<protein>
    <recommendedName>
        <fullName evidence="6">Peptidyl-prolyl cis-trans isomerase</fullName>
        <ecNumber evidence="6">5.2.1.8</ecNumber>
    </recommendedName>
</protein>
<evidence type="ECO:0000256" key="5">
    <source>
        <dbReference type="PROSITE-ProRule" id="PRU00277"/>
    </source>
</evidence>
<evidence type="ECO:0000259" key="8">
    <source>
        <dbReference type="PROSITE" id="PS50059"/>
    </source>
</evidence>
<feature type="signal peptide" evidence="7">
    <location>
        <begin position="1"/>
        <end position="23"/>
    </location>
</feature>
<dbReference type="RefSeq" id="WP_264282932.1">
    <property type="nucleotide sequence ID" value="NZ_CP107006.1"/>
</dbReference>
<dbReference type="InterPro" id="IPR046357">
    <property type="entry name" value="PPIase_dom_sf"/>
</dbReference>
<sequence length="294" mass="31075">MKKNNLLLVASCGLLLLASCAPKQRKTPGGIDYTIDKSGSGEQLKIGDTAMMFIYTRLNDSIMFESRKQQGGAIPVPIQKSVEKYDLMDGFSELHVGDSATFVLLVDSLPQMPPFAKKGDKIRLTFVVDSKYTIAGQTAKEEKEISEYLKKKSLTTTTKTASGVNVAVTAEGAGAQPQPGDTVVVNYTGSLLDGKVFDSNVDSTIRPGMPLEPLRFPIGRGFVIKGWDEGIAALKKGTKATLVIPSAVAYGFQGNPPTIPGNSILAFTVELLDVIPGSAAAPEVAPTAPAAPAN</sequence>
<dbReference type="EMBL" id="CP107006">
    <property type="protein sequence ID" value="UYQ95152.1"/>
    <property type="molecule type" value="Genomic_DNA"/>
</dbReference>
<dbReference type="SUPFAM" id="SSF54534">
    <property type="entry name" value="FKBP-like"/>
    <property type="match status" value="2"/>
</dbReference>
<dbReference type="Proteomes" id="UP001162741">
    <property type="component" value="Chromosome"/>
</dbReference>
<dbReference type="EC" id="5.2.1.8" evidence="6"/>
<evidence type="ECO:0000256" key="2">
    <source>
        <dbReference type="ARBA" id="ARBA00006577"/>
    </source>
</evidence>